<dbReference type="Pfam" id="PF00005">
    <property type="entry name" value="ABC_tran"/>
    <property type="match status" value="1"/>
</dbReference>
<reference evidence="9" key="1">
    <citation type="submission" date="2023-03" db="EMBL/GenBank/DDBJ databases">
        <title>Andean soil-derived lignocellulolytic bacterial consortium as a source of novel taxa and putative plastic-active enzymes.</title>
        <authorList>
            <person name="Diaz-Garcia L."/>
            <person name="Chuvochina M."/>
            <person name="Feuerriegel G."/>
            <person name="Bunk B."/>
            <person name="Sproer C."/>
            <person name="Streit W.R."/>
            <person name="Rodriguez L.M."/>
            <person name="Overmann J."/>
            <person name="Jimenez D.J."/>
        </authorList>
    </citation>
    <scope>NUCLEOTIDE SEQUENCE</scope>
    <source>
        <strain evidence="9">MAG 4196</strain>
    </source>
</reference>
<dbReference type="PANTHER" id="PTHR43297:SF2">
    <property type="entry name" value="DIPEPTIDE TRANSPORT ATP-BINDING PROTEIN DPPD"/>
    <property type="match status" value="1"/>
</dbReference>
<dbReference type="InterPro" id="IPR027417">
    <property type="entry name" value="P-loop_NTPase"/>
</dbReference>
<dbReference type="PROSITE" id="PS50893">
    <property type="entry name" value="ABC_TRANSPORTER_2"/>
    <property type="match status" value="1"/>
</dbReference>
<evidence type="ECO:0000259" key="8">
    <source>
        <dbReference type="PROSITE" id="PS50893"/>
    </source>
</evidence>
<keyword evidence="5" id="KW-0547">Nucleotide-binding</keyword>
<dbReference type="PANTHER" id="PTHR43297">
    <property type="entry name" value="OLIGOPEPTIDE TRANSPORT ATP-BINDING PROTEIN APPD"/>
    <property type="match status" value="1"/>
</dbReference>
<evidence type="ECO:0000256" key="7">
    <source>
        <dbReference type="ARBA" id="ARBA00023136"/>
    </source>
</evidence>
<dbReference type="InterPro" id="IPR017871">
    <property type="entry name" value="ABC_transporter-like_CS"/>
</dbReference>
<dbReference type="GO" id="GO:0005524">
    <property type="term" value="F:ATP binding"/>
    <property type="evidence" value="ECO:0007669"/>
    <property type="project" value="UniProtKB-KW"/>
</dbReference>
<feature type="domain" description="ABC transporter" evidence="8">
    <location>
        <begin position="5"/>
        <end position="255"/>
    </location>
</feature>
<dbReference type="GO" id="GO:0016887">
    <property type="term" value="F:ATP hydrolysis activity"/>
    <property type="evidence" value="ECO:0007669"/>
    <property type="project" value="InterPro"/>
</dbReference>
<proteinExistence type="inferred from homology"/>
<dbReference type="Gene3D" id="3.40.50.300">
    <property type="entry name" value="P-loop containing nucleotide triphosphate hydrolases"/>
    <property type="match status" value="1"/>
</dbReference>
<evidence type="ECO:0000256" key="4">
    <source>
        <dbReference type="ARBA" id="ARBA00022475"/>
    </source>
</evidence>
<name>A0AAJ5VYA0_9HYPH</name>
<dbReference type="InterPro" id="IPR050388">
    <property type="entry name" value="ABC_Ni/Peptide_Import"/>
</dbReference>
<keyword evidence="3" id="KW-0813">Transport</keyword>
<keyword evidence="6 9" id="KW-0067">ATP-binding</keyword>
<dbReference type="CDD" id="cd03257">
    <property type="entry name" value="ABC_NikE_OppD_transporters"/>
    <property type="match status" value="1"/>
</dbReference>
<sequence>MSALIDVKGLTVHAGDTILVSDLSFSLSKGERLGLIGESGSGKSLTALASTGLLPTGLSAEGSVTLAGQAVIGASDSDLNRLRGTAVAIVFQEPLTALDPLMRVGKQVAEPLARRARRDGEPLTGAALDKAVLALLDDVALPDPARLSRAYPHELSGGQRQRIAIAMALACKPDLLIADEPTTALDVTTQAEILGLLDRLVRERDMALLFISHDLPVVANTVQRVVVLRQGVAVEAGPVADVFANPKHDYTRSLLAAALRLDTALEGTS</sequence>
<dbReference type="PROSITE" id="PS00211">
    <property type="entry name" value="ABC_TRANSPORTER_1"/>
    <property type="match status" value="1"/>
</dbReference>
<protein>
    <submittedName>
        <fullName evidence="9">ABC transporter ATP-binding protein</fullName>
    </submittedName>
</protein>
<evidence type="ECO:0000256" key="6">
    <source>
        <dbReference type="ARBA" id="ARBA00022840"/>
    </source>
</evidence>
<evidence type="ECO:0000256" key="1">
    <source>
        <dbReference type="ARBA" id="ARBA00004417"/>
    </source>
</evidence>
<evidence type="ECO:0000256" key="3">
    <source>
        <dbReference type="ARBA" id="ARBA00022448"/>
    </source>
</evidence>
<dbReference type="InterPro" id="IPR003439">
    <property type="entry name" value="ABC_transporter-like_ATP-bd"/>
</dbReference>
<evidence type="ECO:0000313" key="9">
    <source>
        <dbReference type="EMBL" id="WEK06226.1"/>
    </source>
</evidence>
<accession>A0AAJ5VYA0</accession>
<keyword evidence="4" id="KW-1003">Cell membrane</keyword>
<keyword evidence="7" id="KW-0472">Membrane</keyword>
<dbReference type="AlphaFoldDB" id="A0AAJ5VYA0"/>
<dbReference type="Proteomes" id="UP001217476">
    <property type="component" value="Chromosome"/>
</dbReference>
<evidence type="ECO:0000256" key="5">
    <source>
        <dbReference type="ARBA" id="ARBA00022741"/>
    </source>
</evidence>
<dbReference type="InterPro" id="IPR003593">
    <property type="entry name" value="AAA+_ATPase"/>
</dbReference>
<comment type="similarity">
    <text evidence="2">Belongs to the ABC transporter superfamily.</text>
</comment>
<evidence type="ECO:0000256" key="2">
    <source>
        <dbReference type="ARBA" id="ARBA00005417"/>
    </source>
</evidence>
<evidence type="ECO:0000313" key="10">
    <source>
        <dbReference type="Proteomes" id="UP001217476"/>
    </source>
</evidence>
<gene>
    <name evidence="9" type="ORF">P0Y65_08265</name>
</gene>
<dbReference type="GO" id="GO:0005886">
    <property type="term" value="C:plasma membrane"/>
    <property type="evidence" value="ECO:0007669"/>
    <property type="project" value="UniProtKB-SubCell"/>
</dbReference>
<comment type="subcellular location">
    <subcellularLocation>
        <location evidence="1">Cell inner membrane</location>
        <topology evidence="1">Peripheral membrane protein</topology>
    </subcellularLocation>
</comment>
<organism evidence="9 10">
    <name type="scientific">Candidatus Devosia phytovorans</name>
    <dbReference type="NCBI Taxonomy" id="3121372"/>
    <lineage>
        <taxon>Bacteria</taxon>
        <taxon>Pseudomonadati</taxon>
        <taxon>Pseudomonadota</taxon>
        <taxon>Alphaproteobacteria</taxon>
        <taxon>Hyphomicrobiales</taxon>
        <taxon>Devosiaceae</taxon>
        <taxon>Devosia</taxon>
    </lineage>
</organism>
<dbReference type="EMBL" id="CP119312">
    <property type="protein sequence ID" value="WEK06226.1"/>
    <property type="molecule type" value="Genomic_DNA"/>
</dbReference>
<dbReference type="SUPFAM" id="SSF52540">
    <property type="entry name" value="P-loop containing nucleoside triphosphate hydrolases"/>
    <property type="match status" value="1"/>
</dbReference>
<dbReference type="SMART" id="SM00382">
    <property type="entry name" value="AAA"/>
    <property type="match status" value="1"/>
</dbReference>